<evidence type="ECO:0000256" key="1">
    <source>
        <dbReference type="SAM" id="MobiDB-lite"/>
    </source>
</evidence>
<dbReference type="InterPro" id="IPR023393">
    <property type="entry name" value="START-like_dom_sf"/>
</dbReference>
<evidence type="ECO:0000313" key="4">
    <source>
        <dbReference type="Proteomes" id="UP001445335"/>
    </source>
</evidence>
<dbReference type="InterPro" id="IPR009769">
    <property type="entry name" value="EDR2_C"/>
</dbReference>
<organism evidence="3 4">
    <name type="scientific">Elliptochloris bilobata</name>
    <dbReference type="NCBI Taxonomy" id="381761"/>
    <lineage>
        <taxon>Eukaryota</taxon>
        <taxon>Viridiplantae</taxon>
        <taxon>Chlorophyta</taxon>
        <taxon>core chlorophytes</taxon>
        <taxon>Trebouxiophyceae</taxon>
        <taxon>Trebouxiophyceae incertae sedis</taxon>
        <taxon>Elliptochloris clade</taxon>
        <taxon>Elliptochloris</taxon>
    </lineage>
</organism>
<name>A0AAW1RQZ6_9CHLO</name>
<feature type="region of interest" description="Disordered" evidence="1">
    <location>
        <begin position="478"/>
        <end position="504"/>
    </location>
</feature>
<dbReference type="InterPro" id="IPR045096">
    <property type="entry name" value="EDR2-like"/>
</dbReference>
<proteinExistence type="predicted"/>
<dbReference type="AlphaFoldDB" id="A0AAW1RQZ6"/>
<dbReference type="Gene3D" id="3.30.530.20">
    <property type="match status" value="1"/>
</dbReference>
<dbReference type="PANTHER" id="PTHR12136:SF41">
    <property type="entry name" value="PLECKSTRIN HOMOLOGY (PH) AND LIPID-BINDING START DOMAINS-CONTAINING PROTEIN"/>
    <property type="match status" value="1"/>
</dbReference>
<dbReference type="Proteomes" id="UP001445335">
    <property type="component" value="Unassembled WGS sequence"/>
</dbReference>
<reference evidence="3 4" key="1">
    <citation type="journal article" date="2024" name="Nat. Commun.">
        <title>Phylogenomics reveals the evolutionary origins of lichenization in chlorophyte algae.</title>
        <authorList>
            <person name="Puginier C."/>
            <person name="Libourel C."/>
            <person name="Otte J."/>
            <person name="Skaloud P."/>
            <person name="Haon M."/>
            <person name="Grisel S."/>
            <person name="Petersen M."/>
            <person name="Berrin J.G."/>
            <person name="Delaux P.M."/>
            <person name="Dal Grande F."/>
            <person name="Keller J."/>
        </authorList>
    </citation>
    <scope>NUCLEOTIDE SEQUENCE [LARGE SCALE GENOMIC DNA]</scope>
    <source>
        <strain evidence="3 4">SAG 245.80</strain>
    </source>
</reference>
<feature type="domain" description="Protein ENHANCED DISEASE RESISTANCE 2 C-terminal" evidence="2">
    <location>
        <begin position="514"/>
        <end position="740"/>
    </location>
</feature>
<sequence>MADKQERRVLVKGNVYRESNVVSDIVNWRYGALYGPCGPFVTFRQAPPGGASTSTEADAAPQPTKVWPLSGSCSLGTVSLREFTIKDRHTSTLWSIAAGRNKKAQLFSFKLRWPKSHILGRDDLTLGWEREEDANTWHAAFSGAVQAVRSARPEVAPGRTPRPSISVAEHSSDMGRGTGSLPAVTPRTPLDSAPTPHPLATPSPSPFSKASPAAFPPAKPGVTWQQPKRKWASFRHVNGVAVYQEAEGLEGQGGAIMVSAAVRSTPSAAFHALLDLGPDLPFVGSLQVEQGDAQSRTLLCTILPTGNLLRYVCAPRFSALAQTWREEDDGTHIVLLHSADHPAAHSPPLVPGFWLRPVPVTVVAAGFTIAPLQPRFTGGGASGECLVTLVLKVENLGGWLSAARLGALVQPWLRSILAEAAAGAVIALRDKVEQERFLVKPFALGQQSAALPAEALPDALPARRSSSAAGFMRRFSRPWGAAAPPTKEEEERGEGGVAPAAEPPPEGTLDHCFWSCHGDAGFRLRGKHYLQDRKKVPAGEPAFRLASVDLLELDAPTTHLARFLPSLTKSGAAFTFVLQLMVPGPPHRALVIAWAADSDPSTIAEAAAPDHGDASCAEDDSDSELAPFDLALARFLAGSGPSADRRRSSMFKLVPSVEQGSWIIRQSVGNTPVLLGKKLKTEYHRGPGNVFEVDVDVGSSRAANTVVGMVAPATKSLVISMGVALEGHSEEELPERLLGTESATVLAAVVPTPRHHAARTQRHPAASSRGDVFPGNRRLLCASYSEASTSILGGSSASS</sequence>
<keyword evidence="4" id="KW-1185">Reference proteome</keyword>
<accession>A0AAW1RQZ6</accession>
<comment type="caution">
    <text evidence="3">The sequence shown here is derived from an EMBL/GenBank/DDBJ whole genome shotgun (WGS) entry which is preliminary data.</text>
</comment>
<evidence type="ECO:0000259" key="2">
    <source>
        <dbReference type="Pfam" id="PF07059"/>
    </source>
</evidence>
<feature type="compositionally biased region" description="Pro residues" evidence="1">
    <location>
        <begin position="195"/>
        <end position="205"/>
    </location>
</feature>
<evidence type="ECO:0000313" key="3">
    <source>
        <dbReference type="EMBL" id="KAK9836134.1"/>
    </source>
</evidence>
<dbReference type="Pfam" id="PF07059">
    <property type="entry name" value="EDR2_C"/>
    <property type="match status" value="1"/>
</dbReference>
<dbReference type="PANTHER" id="PTHR12136">
    <property type="entry name" value="ENHANCED DISEASE RESISTANCE-RELATED"/>
    <property type="match status" value="1"/>
</dbReference>
<gene>
    <name evidence="3" type="ORF">WJX81_004188</name>
</gene>
<protein>
    <recommendedName>
        <fullName evidence="2">Protein ENHANCED DISEASE RESISTANCE 2 C-terminal domain-containing protein</fullName>
    </recommendedName>
</protein>
<feature type="region of interest" description="Disordered" evidence="1">
    <location>
        <begin position="150"/>
        <end position="227"/>
    </location>
</feature>
<dbReference type="EMBL" id="JALJOU010000026">
    <property type="protein sequence ID" value="KAK9836134.1"/>
    <property type="molecule type" value="Genomic_DNA"/>
</dbReference>